<sequence>MPDSQPHPSTAPLADEDLGALAPFRHRVFSLLWSTWLIANLCMWMNDVAAAWLMTTLTEQPNWVALVQTAATLPVFLLGLPSGALADILNRKHFLLFTQLWVAVVGALLALAAFAQVITPPLLLLLLFCNGVGLALRWPVFSAIVPELVPRAQLPAALALNGASMNAARIVGPLIAGALIASLGSAWVFGLNAVLSVGAAVVISRWQRPHTPHPLGRESLRGAMRVGLQYVMQSYHLKGVLLRIALFFFHSTALIALLPLVAREIEGGNAGTFTVLLAAMGAGAIASTFVLPQLRRAFPRDRLVLAGAITQAATMALMAVTRSLWLAVPAMLLCGGAWLTTANSLSVSAQISLPDWVRARGMSMYQMAIMGATALGAAVWGQVATWTNVPLTLGIGAASGILTMAIATWRMPDRGVIDDPTPAGPWPLPQVEAPPPEGRVVVTVEYQIDPARATAFRALMEESRRSRLRVGAVDWELLSDINEPGRFIEVIEDASWTEHLRRFERTTTADVALRERKLAFHIGTEPPRVRRALRESTVRAGPASTPSPSGRGLG</sequence>
<feature type="region of interest" description="Disordered" evidence="7">
    <location>
        <begin position="535"/>
        <end position="554"/>
    </location>
</feature>
<dbReference type="PANTHER" id="PTHR23513">
    <property type="entry name" value="INTEGRAL MEMBRANE EFFLUX PROTEIN-RELATED"/>
    <property type="match status" value="1"/>
</dbReference>
<dbReference type="Proteomes" id="UP001589834">
    <property type="component" value="Unassembled WGS sequence"/>
</dbReference>
<keyword evidence="11" id="KW-1185">Reference proteome</keyword>
<dbReference type="Gene3D" id="1.20.1250.20">
    <property type="entry name" value="MFS general substrate transporter like domains"/>
    <property type="match status" value="1"/>
</dbReference>
<feature type="transmembrane region" description="Helical" evidence="8">
    <location>
        <begin position="240"/>
        <end position="261"/>
    </location>
</feature>
<evidence type="ECO:0000256" key="3">
    <source>
        <dbReference type="ARBA" id="ARBA00022475"/>
    </source>
</evidence>
<dbReference type="PROSITE" id="PS50850">
    <property type="entry name" value="MFS"/>
    <property type="match status" value="1"/>
</dbReference>
<keyword evidence="4 8" id="KW-0812">Transmembrane</keyword>
<evidence type="ECO:0000313" key="11">
    <source>
        <dbReference type="Proteomes" id="UP001589834"/>
    </source>
</evidence>
<comment type="subcellular location">
    <subcellularLocation>
        <location evidence="1">Cell membrane</location>
        <topology evidence="1">Multi-pass membrane protein</topology>
    </subcellularLocation>
</comment>
<gene>
    <name evidence="10" type="ORF">ACFFGG_08700</name>
</gene>
<feature type="transmembrane region" description="Helical" evidence="8">
    <location>
        <begin position="124"/>
        <end position="145"/>
    </location>
</feature>
<evidence type="ECO:0000313" key="10">
    <source>
        <dbReference type="EMBL" id="MFC0592634.1"/>
    </source>
</evidence>
<dbReference type="InterPro" id="IPR036259">
    <property type="entry name" value="MFS_trans_sf"/>
</dbReference>
<feature type="transmembrane region" description="Helical" evidence="8">
    <location>
        <begin position="31"/>
        <end position="53"/>
    </location>
</feature>
<feature type="transmembrane region" description="Helical" evidence="8">
    <location>
        <begin position="389"/>
        <end position="409"/>
    </location>
</feature>
<keyword evidence="3" id="KW-1003">Cell membrane</keyword>
<feature type="transmembrane region" description="Helical" evidence="8">
    <location>
        <begin position="100"/>
        <end position="118"/>
    </location>
</feature>
<dbReference type="Pfam" id="PF05977">
    <property type="entry name" value="MFS_3"/>
    <property type="match status" value="1"/>
</dbReference>
<evidence type="ECO:0000256" key="8">
    <source>
        <dbReference type="SAM" id="Phobius"/>
    </source>
</evidence>
<evidence type="ECO:0000256" key="6">
    <source>
        <dbReference type="ARBA" id="ARBA00023136"/>
    </source>
</evidence>
<comment type="caution">
    <text evidence="10">The sequence shown here is derived from an EMBL/GenBank/DDBJ whole genome shotgun (WGS) entry which is preliminary data.</text>
</comment>
<protein>
    <submittedName>
        <fullName evidence="10">MFS transporter</fullName>
    </submittedName>
</protein>
<proteinExistence type="predicted"/>
<accession>A0ABV6PS26</accession>
<evidence type="ECO:0000256" key="2">
    <source>
        <dbReference type="ARBA" id="ARBA00022448"/>
    </source>
</evidence>
<dbReference type="RefSeq" id="WP_377482255.1">
    <property type="nucleotide sequence ID" value="NZ_JBHLTN010000016.1"/>
</dbReference>
<evidence type="ECO:0000259" key="9">
    <source>
        <dbReference type="PROSITE" id="PS50850"/>
    </source>
</evidence>
<dbReference type="PANTHER" id="PTHR23513:SF11">
    <property type="entry name" value="STAPHYLOFERRIN A TRANSPORTER"/>
    <property type="match status" value="1"/>
</dbReference>
<evidence type="ECO:0000256" key="1">
    <source>
        <dbReference type="ARBA" id="ARBA00004651"/>
    </source>
</evidence>
<dbReference type="InterPro" id="IPR020846">
    <property type="entry name" value="MFS_dom"/>
</dbReference>
<keyword evidence="5 8" id="KW-1133">Transmembrane helix</keyword>
<organism evidence="10 11">
    <name type="scientific">Ottowia pentelensis</name>
    <dbReference type="NCBI Taxonomy" id="511108"/>
    <lineage>
        <taxon>Bacteria</taxon>
        <taxon>Pseudomonadati</taxon>
        <taxon>Pseudomonadota</taxon>
        <taxon>Betaproteobacteria</taxon>
        <taxon>Burkholderiales</taxon>
        <taxon>Comamonadaceae</taxon>
        <taxon>Ottowia</taxon>
    </lineage>
</organism>
<keyword evidence="6 8" id="KW-0472">Membrane</keyword>
<feature type="transmembrane region" description="Helical" evidence="8">
    <location>
        <begin position="65"/>
        <end position="88"/>
    </location>
</feature>
<evidence type="ECO:0000256" key="5">
    <source>
        <dbReference type="ARBA" id="ARBA00022989"/>
    </source>
</evidence>
<keyword evidence="2" id="KW-0813">Transport</keyword>
<feature type="transmembrane region" description="Helical" evidence="8">
    <location>
        <begin position="365"/>
        <end position="383"/>
    </location>
</feature>
<dbReference type="EMBL" id="JBHLTN010000016">
    <property type="protein sequence ID" value="MFC0592634.1"/>
    <property type="molecule type" value="Genomic_DNA"/>
</dbReference>
<dbReference type="InterPro" id="IPR010290">
    <property type="entry name" value="TM_effector"/>
</dbReference>
<feature type="transmembrane region" description="Helical" evidence="8">
    <location>
        <begin position="273"/>
        <end position="291"/>
    </location>
</feature>
<evidence type="ECO:0000256" key="7">
    <source>
        <dbReference type="SAM" id="MobiDB-lite"/>
    </source>
</evidence>
<dbReference type="CDD" id="cd06173">
    <property type="entry name" value="MFS_MefA_like"/>
    <property type="match status" value="1"/>
</dbReference>
<reference evidence="10 11" key="1">
    <citation type="submission" date="2024-09" db="EMBL/GenBank/DDBJ databases">
        <authorList>
            <person name="Sun Q."/>
            <person name="Mori K."/>
        </authorList>
    </citation>
    <scope>NUCLEOTIDE SEQUENCE [LARGE SCALE GENOMIC DNA]</scope>
    <source>
        <strain evidence="10 11">NCAIM B.02336</strain>
    </source>
</reference>
<name>A0ABV6PS26_9BURK</name>
<feature type="transmembrane region" description="Helical" evidence="8">
    <location>
        <begin position="326"/>
        <end position="345"/>
    </location>
</feature>
<feature type="domain" description="Major facilitator superfamily (MFS) profile" evidence="9">
    <location>
        <begin position="28"/>
        <end position="415"/>
    </location>
</feature>
<evidence type="ECO:0000256" key="4">
    <source>
        <dbReference type="ARBA" id="ARBA00022692"/>
    </source>
</evidence>
<dbReference type="SUPFAM" id="SSF103473">
    <property type="entry name" value="MFS general substrate transporter"/>
    <property type="match status" value="1"/>
</dbReference>